<evidence type="ECO:0000313" key="1">
    <source>
        <dbReference type="EMBL" id="NUW31764.1"/>
    </source>
</evidence>
<dbReference type="Proteomes" id="UP000586042">
    <property type="component" value="Unassembled WGS sequence"/>
</dbReference>
<dbReference type="InterPro" id="IPR052036">
    <property type="entry name" value="Hydrolase/PRTase-associated"/>
</dbReference>
<sequence>MTMNTSAAAGLSPEAVIPLDALDPDAPPDDLAWLDEAVGDARVVAIGESAHYNRESYELRHRLLRHLAERHGFGAYAMESGFTEGWRADAWVRGADEPLGAVMAGGLTSLMGLWTPMRAHLEWMRRHNATAARPLAFYGIDLPGSVASPLPGLDAVLAYLAAADPDFRPDPGLREGVAAFAAPSPFSAPAALAAYTGLAQGARDAVTAALADLTARLTSRRLACVARTGAAAYERALHTLRLTVTLDAVVRALARGDHQGAMNARDAAMADTVDWILAREERIVLAAHNGHLQRGPGVLPGMPPMMPLGLHLADRLGDGYLVIGATSGTGQILNTGPDFYTGTLFTPMEAPEPGSLDALMHAAGHDGPFAVDLRRLSPADAEAVRGAARRRAGVGSFYAEQNALESFDLVVHLSRVTAAEPDQDAIAHASDDVRRAFAAWTGGEG</sequence>
<accession>A0A7Y6I7C9</accession>
<dbReference type="Gene3D" id="3.30.1870.10">
    <property type="entry name" value="EreA-like, domain 2"/>
    <property type="match status" value="1"/>
</dbReference>
<dbReference type="EMBL" id="JABWGN010000004">
    <property type="protein sequence ID" value="NUW31764.1"/>
    <property type="molecule type" value="Genomic_DNA"/>
</dbReference>
<name>A0A7Y6I7C9_9ACTN</name>
<dbReference type="PANTHER" id="PTHR31299:SF0">
    <property type="entry name" value="ESTERASE, PUTATIVE (AFU_ORTHOLOGUE AFUA_1G05850)-RELATED"/>
    <property type="match status" value="1"/>
</dbReference>
<dbReference type="AlphaFoldDB" id="A0A7Y6I7C9"/>
<dbReference type="GO" id="GO:0046677">
    <property type="term" value="P:response to antibiotic"/>
    <property type="evidence" value="ECO:0007669"/>
    <property type="project" value="InterPro"/>
</dbReference>
<dbReference type="CDD" id="cd14728">
    <property type="entry name" value="Ere-like"/>
    <property type="match status" value="1"/>
</dbReference>
<keyword evidence="2" id="KW-1185">Reference proteome</keyword>
<dbReference type="InterPro" id="IPR007815">
    <property type="entry name" value="Emycin_Estase"/>
</dbReference>
<proteinExistence type="predicted"/>
<dbReference type="PANTHER" id="PTHR31299">
    <property type="entry name" value="ESTERASE, PUTATIVE (AFU_ORTHOLOGUE AFUA_1G05850)-RELATED"/>
    <property type="match status" value="1"/>
</dbReference>
<comment type="caution">
    <text evidence="1">The sequence shown here is derived from an EMBL/GenBank/DDBJ whole genome shotgun (WGS) entry which is preliminary data.</text>
</comment>
<evidence type="ECO:0000313" key="2">
    <source>
        <dbReference type="Proteomes" id="UP000586042"/>
    </source>
</evidence>
<dbReference type="Gene3D" id="1.20.1440.30">
    <property type="entry name" value="Biosynthetic Protein domain"/>
    <property type="match status" value="1"/>
</dbReference>
<dbReference type="Gene3D" id="3.40.1660.10">
    <property type="entry name" value="EreA-like (biosynthetic domain)"/>
    <property type="match status" value="1"/>
</dbReference>
<organism evidence="1 2">
    <name type="scientific">Nonomuraea montanisoli</name>
    <dbReference type="NCBI Taxonomy" id="2741721"/>
    <lineage>
        <taxon>Bacteria</taxon>
        <taxon>Bacillati</taxon>
        <taxon>Actinomycetota</taxon>
        <taxon>Actinomycetes</taxon>
        <taxon>Streptosporangiales</taxon>
        <taxon>Streptosporangiaceae</taxon>
        <taxon>Nonomuraea</taxon>
    </lineage>
</organism>
<reference evidence="1 2" key="1">
    <citation type="submission" date="2020-06" db="EMBL/GenBank/DDBJ databases">
        <title>Nonomuraea sp. SMC257, a novel actinomycete isolated from soil.</title>
        <authorList>
            <person name="Chanama M."/>
        </authorList>
    </citation>
    <scope>NUCLEOTIDE SEQUENCE [LARGE SCALE GENOMIC DNA]</scope>
    <source>
        <strain evidence="1 2">SMC257</strain>
    </source>
</reference>
<dbReference type="SUPFAM" id="SSF159501">
    <property type="entry name" value="EreA/ChaN-like"/>
    <property type="match status" value="1"/>
</dbReference>
<dbReference type="Pfam" id="PF05139">
    <property type="entry name" value="Erythro_esteras"/>
    <property type="match status" value="1"/>
</dbReference>
<protein>
    <submittedName>
        <fullName evidence="1">Erythromycin esterase family protein</fullName>
    </submittedName>
</protein>
<gene>
    <name evidence="1" type="ORF">HTZ77_10035</name>
</gene>